<evidence type="ECO:0000313" key="2">
    <source>
        <dbReference type="Proteomes" id="UP000306324"/>
    </source>
</evidence>
<reference evidence="1 2" key="1">
    <citation type="submission" date="2019-04" db="EMBL/GenBank/DDBJ databases">
        <title>A novel phosphate-accumulating bacterium identified in bioreactor for phosphate removal from wastewater.</title>
        <authorList>
            <person name="Kotlyarov R.Y."/>
            <person name="Beletsky A.V."/>
            <person name="Kallistova A.Y."/>
            <person name="Dorofeev A.G."/>
            <person name="Nikolaev Y.Y."/>
            <person name="Pimenov N.V."/>
            <person name="Ravin N.V."/>
            <person name="Mardanov A.V."/>
        </authorList>
    </citation>
    <scope>NUCLEOTIDE SEQUENCE [LARGE SCALE GENOMIC DNA]</scope>
    <source>
        <strain evidence="1 2">Bin19</strain>
    </source>
</reference>
<name>A0A5S4EJH5_9PROT</name>
<dbReference type="RefSeq" id="WP_246148986.1">
    <property type="nucleotide sequence ID" value="NZ_SWAD01000093.1"/>
</dbReference>
<comment type="caution">
    <text evidence="1">The sequence shown here is derived from an EMBL/GenBank/DDBJ whole genome shotgun (WGS) entry which is preliminary data.</text>
</comment>
<keyword evidence="2" id="KW-1185">Reference proteome</keyword>
<evidence type="ECO:0008006" key="3">
    <source>
        <dbReference type="Google" id="ProtNLM"/>
    </source>
</evidence>
<dbReference type="AlphaFoldDB" id="A0A5S4EJH5"/>
<organism evidence="1 2">
    <name type="scientific">Candidatus Accumulibacter phosphatis</name>
    <dbReference type="NCBI Taxonomy" id="327160"/>
    <lineage>
        <taxon>Bacteria</taxon>
        <taxon>Pseudomonadati</taxon>
        <taxon>Pseudomonadota</taxon>
        <taxon>Betaproteobacteria</taxon>
        <taxon>Candidatus Accumulibacter</taxon>
    </lineage>
</organism>
<evidence type="ECO:0000313" key="1">
    <source>
        <dbReference type="EMBL" id="TMQ75480.1"/>
    </source>
</evidence>
<gene>
    <name evidence="1" type="ORF">ACCUM_1255</name>
</gene>
<protein>
    <recommendedName>
        <fullName evidence="3">Outer membrane protein assembly factor BamE</fullName>
    </recommendedName>
</protein>
<dbReference type="Proteomes" id="UP000306324">
    <property type="component" value="Unassembled WGS sequence"/>
</dbReference>
<dbReference type="EMBL" id="SWAD01000093">
    <property type="protein sequence ID" value="TMQ75480.1"/>
    <property type="molecule type" value="Genomic_DNA"/>
</dbReference>
<sequence>MRGVSRNVAIHDERRLHVQASKKSVQVSAMLAAVALAGCQTGGSDTSESKSAAPLLSGYTCCNIRHEAGSDWINELNYVGWPMIPLGTQASITSYGRQRAAVTIGGKPMRIGQDYTREQLSLEQYMARWIVPRDPNIKLATFPANIQASIKAGKVMKGMTREQVIMSVGYPLTQENPVLDAPMWRMWMSSFGEYQLMWGSDGKVKDIIGDPLTKNMIVQQ</sequence>
<proteinExistence type="predicted"/>
<accession>A0A5S4EJH5</accession>